<sequence>MASEQPERAEQVRNARKKVRREENIPPPRASLRIGSVESEKSQEEQMQQTQVVVKQLYLPASSSSSTSTTGNTTTTTTTTASKRHSRLRQSSSSSSASSPLQPRFAQSSPSSTTSDQWLPEKQPVSISTMISSPVEEDRARAINPPVREQPEIVQPSAAASTFTAVPANPPIKAATTNEQLSPPVDLASAISSFRSSTNTPLALLLPATTTTKHGRTRSRHTRSGSSISGFTSTANSNTAVVQGMMPLGEENVAEEVRERSRTDDADGRVQEWEMGTLNGTGVGAGAGAGTGSIRAVQPLSSPSSDRFRQSGFTFGRAAAAVTTGEMEGSDEAGFGMPLLPAEHSVIKDNTFSFPAMVTPHAAAPGTSFSFPQSKSLAPARTNIEHDNKETPSSRPPLNACAKSPAEQLDGRVPRATLTMPLPLPVPQVTVVPSTPIGEDTFRYGDGAASGSAYGLGFGFGDNDDDDNNNSGSKADYGSGSTRKAGDEFTFPAFPMAFAGQDVNVSGSKVDMLVDVERNRGEDECGKNGREDEKSRFHGFTFGSARQGSSSPPLPTGLVTTMEQEMPTADTRRRRHSHTRSTSISTRAAFIPTTSSASALLSSSEPMGRALSRSPSPSDHAIDVRGGGGSGEQHETMEERQRTLFALEGREGRVSPSAAGGEGDTPRWLAGLQAFAGTGIGGAGVGDAIRTSKRSSRRRSRIGGVSETTTMVEIALPPMDDDDDSPGLSAAAVGQGQGEATGGLATTPNPTDGFFPLSPLAPVSPSRFPARHTDARGNPIPLAAQVTGAHHLPPPSAFHFSDVATATGPAPPLGACALNELGIEGLLASTSMASQATNLGTLIEEDESEVVAAEPGVDDALEAGREREKEKGMAGSVFTPDRAKHSASGMADSPDVSSATSFRIRPLRLLSMSSNSTNSFSSTPMDQDAQSVGSRRSLSIEALRSPSTGKATENGTHVTPLSLSDPPKRFSIKRNSAGMGSKLFSSYTSDSGSNKRSSVASSHTSGSRVLNEVEETPRSHNEKEDIRSFALLRRRSMSVSGQNPIPSSSGETVDELKRFVTHLEMEKHTMQEDIEGWQSRCRGLEMQLKHEKEQGVFLRERVRKLGDHLSSLSGLATSSTPTSPYHAQTDSPSSNITSIVQSPTQAALMRNELFKLTSVIAQLTAEKEQARAEAATLRAKLEMDERAVILNPTLRTSAEEHESQGVEHEKVDNPPPTRSVLGYISPTPSRIAKVEPENDIVARIRGFSFPRGPISSSSSSSSVPATTSRASVVRNAFFTAAPTIQPDSPICTTMFGMPSSAQCDDDAAVEDDPTAFQIPLGHATSIDDPPAELLPLDYKAYAPRQIPPSSSALFSIADKLPALSRCIGFENTCGSCRGKVFHL</sequence>
<reference evidence="1" key="1">
    <citation type="submission" date="2023-04" db="EMBL/GenBank/DDBJ databases">
        <title>Draft Genome sequencing of Naganishia species isolated from polar environments using Oxford Nanopore Technology.</title>
        <authorList>
            <person name="Leo P."/>
            <person name="Venkateswaran K."/>
        </authorList>
    </citation>
    <scope>NUCLEOTIDE SEQUENCE</scope>
    <source>
        <strain evidence="1">MNA-CCFEE 5425</strain>
    </source>
</reference>
<dbReference type="EMBL" id="JASBWU010000035">
    <property type="protein sequence ID" value="KAJ9110820.1"/>
    <property type="molecule type" value="Genomic_DNA"/>
</dbReference>
<dbReference type="Proteomes" id="UP001243375">
    <property type="component" value="Unassembled WGS sequence"/>
</dbReference>
<proteinExistence type="predicted"/>
<evidence type="ECO:0000313" key="1">
    <source>
        <dbReference type="EMBL" id="KAJ9110820.1"/>
    </source>
</evidence>
<keyword evidence="2" id="KW-1185">Reference proteome</keyword>
<protein>
    <submittedName>
        <fullName evidence="1">Uncharacterized protein</fullName>
    </submittedName>
</protein>
<name>A0ACC2WI21_9TREE</name>
<comment type="caution">
    <text evidence="1">The sequence shown here is derived from an EMBL/GenBank/DDBJ whole genome shotgun (WGS) entry which is preliminary data.</text>
</comment>
<evidence type="ECO:0000313" key="2">
    <source>
        <dbReference type="Proteomes" id="UP001243375"/>
    </source>
</evidence>
<organism evidence="1 2">
    <name type="scientific">Naganishia vaughanmartiniae</name>
    <dbReference type="NCBI Taxonomy" id="1424756"/>
    <lineage>
        <taxon>Eukaryota</taxon>
        <taxon>Fungi</taxon>
        <taxon>Dikarya</taxon>
        <taxon>Basidiomycota</taxon>
        <taxon>Agaricomycotina</taxon>
        <taxon>Tremellomycetes</taxon>
        <taxon>Filobasidiales</taxon>
        <taxon>Filobasidiaceae</taxon>
        <taxon>Naganishia</taxon>
    </lineage>
</organism>
<accession>A0ACC2WI21</accession>
<gene>
    <name evidence="1" type="ORF">QFC22_006677</name>
</gene>